<dbReference type="Proteomes" id="UP000775213">
    <property type="component" value="Unassembled WGS sequence"/>
</dbReference>
<keyword evidence="2" id="KW-1185">Reference proteome</keyword>
<dbReference type="AlphaFoldDB" id="A0AAV7FRA4"/>
<evidence type="ECO:0000313" key="1">
    <source>
        <dbReference type="EMBL" id="KAH0446259.1"/>
    </source>
</evidence>
<gene>
    <name evidence="1" type="ORF">IEQ34_024907</name>
</gene>
<reference evidence="1 2" key="1">
    <citation type="journal article" date="2021" name="Hortic Res">
        <title>Chromosome-scale assembly of the Dendrobium chrysotoxum genome enhances the understanding of orchid evolution.</title>
        <authorList>
            <person name="Zhang Y."/>
            <person name="Zhang G.Q."/>
            <person name="Zhang D."/>
            <person name="Liu X.D."/>
            <person name="Xu X.Y."/>
            <person name="Sun W.H."/>
            <person name="Yu X."/>
            <person name="Zhu X."/>
            <person name="Wang Z.W."/>
            <person name="Zhao X."/>
            <person name="Zhong W.Y."/>
            <person name="Chen H."/>
            <person name="Yin W.L."/>
            <person name="Huang T."/>
            <person name="Niu S.C."/>
            <person name="Liu Z.J."/>
        </authorList>
    </citation>
    <scope>NUCLEOTIDE SEQUENCE [LARGE SCALE GENOMIC DNA]</scope>
    <source>
        <strain evidence="1">Lindl</strain>
    </source>
</reference>
<dbReference type="EMBL" id="JAGFBR010000229">
    <property type="protein sequence ID" value="KAH0446259.1"/>
    <property type="molecule type" value="Genomic_DNA"/>
</dbReference>
<comment type="caution">
    <text evidence="1">The sequence shown here is derived from an EMBL/GenBank/DDBJ whole genome shotgun (WGS) entry which is preliminary data.</text>
</comment>
<evidence type="ECO:0000313" key="2">
    <source>
        <dbReference type="Proteomes" id="UP000775213"/>
    </source>
</evidence>
<organism evidence="1 2">
    <name type="scientific">Dendrobium chrysotoxum</name>
    <name type="common">Orchid</name>
    <dbReference type="NCBI Taxonomy" id="161865"/>
    <lineage>
        <taxon>Eukaryota</taxon>
        <taxon>Viridiplantae</taxon>
        <taxon>Streptophyta</taxon>
        <taxon>Embryophyta</taxon>
        <taxon>Tracheophyta</taxon>
        <taxon>Spermatophyta</taxon>
        <taxon>Magnoliopsida</taxon>
        <taxon>Liliopsida</taxon>
        <taxon>Asparagales</taxon>
        <taxon>Orchidaceae</taxon>
        <taxon>Epidendroideae</taxon>
        <taxon>Malaxideae</taxon>
        <taxon>Dendrobiinae</taxon>
        <taxon>Dendrobium</taxon>
    </lineage>
</organism>
<protein>
    <submittedName>
        <fullName evidence="1">Uncharacterized protein</fullName>
    </submittedName>
</protein>
<proteinExistence type="predicted"/>
<name>A0AAV7FRA4_DENCH</name>
<sequence length="88" mass="10019">MALLYLTPVFNGVCSFFFGGVCQYDLNEVSLPGHKLGVDRLTAFLQNGLEDRYGEDLFSGNFFPSIPYNKAPIHPIRSLYYPLFRAMF</sequence>
<accession>A0AAV7FRA4</accession>